<dbReference type="InterPro" id="IPR025054">
    <property type="entry name" value="DUF3991"/>
</dbReference>
<organism evidence="2 3">
    <name type="scientific">Gluconacetobacter sacchari</name>
    <dbReference type="NCBI Taxonomy" id="92759"/>
    <lineage>
        <taxon>Bacteria</taxon>
        <taxon>Pseudomonadati</taxon>
        <taxon>Pseudomonadota</taxon>
        <taxon>Alphaproteobacteria</taxon>
        <taxon>Acetobacterales</taxon>
        <taxon>Acetobacteraceae</taxon>
        <taxon>Gluconacetobacter</taxon>
    </lineage>
</organism>
<accession>A0A7W4IEQ7</accession>
<gene>
    <name evidence="2" type="ORF">HLH48_15460</name>
</gene>
<evidence type="ECO:0000259" key="1">
    <source>
        <dbReference type="Pfam" id="PF13154"/>
    </source>
</evidence>
<protein>
    <submittedName>
        <fullName evidence="2">DUF3991 domain-containing protein</fullName>
    </submittedName>
</protein>
<name>A0A7W4IEQ7_9PROT</name>
<dbReference type="AlphaFoldDB" id="A0A7W4IEQ7"/>
<reference evidence="2 3" key="1">
    <citation type="submission" date="2020-04" db="EMBL/GenBank/DDBJ databases">
        <title>Description of novel Gluconacetobacter.</title>
        <authorList>
            <person name="Sombolestani A."/>
        </authorList>
    </citation>
    <scope>NUCLEOTIDE SEQUENCE [LARGE SCALE GENOMIC DNA]</scope>
    <source>
        <strain evidence="2 3">LMG 19747</strain>
    </source>
</reference>
<dbReference type="Pfam" id="PF13155">
    <property type="entry name" value="Toprim_2"/>
    <property type="match status" value="1"/>
</dbReference>
<dbReference type="Proteomes" id="UP000589085">
    <property type="component" value="Unassembled WGS sequence"/>
</dbReference>
<evidence type="ECO:0000313" key="2">
    <source>
        <dbReference type="EMBL" id="MBB2161551.1"/>
    </source>
</evidence>
<comment type="caution">
    <text evidence="2">The sequence shown here is derived from an EMBL/GenBank/DDBJ whole genome shotgun (WGS) entry which is preliminary data.</text>
</comment>
<dbReference type="CDD" id="cd00188">
    <property type="entry name" value="TOPRIM"/>
    <property type="match status" value="1"/>
</dbReference>
<dbReference type="EMBL" id="JABEQJ010000022">
    <property type="protein sequence ID" value="MBB2161551.1"/>
    <property type="molecule type" value="Genomic_DNA"/>
</dbReference>
<dbReference type="RefSeq" id="WP_182998382.1">
    <property type="nucleotide sequence ID" value="NZ_JABEQJ010000022.1"/>
</dbReference>
<feature type="domain" description="DUF3991" evidence="1">
    <location>
        <begin position="140"/>
        <end position="208"/>
    </location>
</feature>
<sequence length="330" mass="36894">MARFELSQQDREQIMSGVSCATVLERNGYMLDKAESSANCLKYRPGKGYPIIVTHQGKGWWDTGCSGSDPDGKGTVFDLLRHLRPELRWRECCLELGALIGIEPEGAVFVREQKRVTPAESPAQRWVGRRPLRRGSKVWNYLALERCLPDWLLDQAIRTDCIRDGFHAAWFCHREKDGTICGVELRGPDTRCSLTGTVKTLFRFRLRGTRPVTRLVVCESAIDALSCSALDEHDGERTAYASTSGGFGPETETALRSWLEEMRGIPHAMLVAGTDNDRAGENYAAMLEALAAEYGVAYERFAPPGGEKDWNAVLQRLMREYWAETAAQAA</sequence>
<dbReference type="Gene3D" id="3.40.1360.10">
    <property type="match status" value="1"/>
</dbReference>
<dbReference type="Pfam" id="PF13154">
    <property type="entry name" value="DUF3991"/>
    <property type="match status" value="1"/>
</dbReference>
<evidence type="ECO:0000313" key="3">
    <source>
        <dbReference type="Proteomes" id="UP000589085"/>
    </source>
</evidence>
<proteinExistence type="predicted"/>